<evidence type="ECO:0000313" key="2">
    <source>
        <dbReference type="EMBL" id="KAF0293334.1"/>
    </source>
</evidence>
<gene>
    <name evidence="2" type="primary">PPP1R36</name>
    <name evidence="2" type="ORF">FJT64_000910</name>
</gene>
<proteinExistence type="predicted"/>
<dbReference type="OrthoDB" id="6724830at2759"/>
<reference evidence="2 3" key="1">
    <citation type="submission" date="2019-07" db="EMBL/GenBank/DDBJ databases">
        <title>Draft genome assembly of a fouling barnacle, Amphibalanus amphitrite (Darwin, 1854): The first reference genome for Thecostraca.</title>
        <authorList>
            <person name="Kim W."/>
        </authorList>
    </citation>
    <scope>NUCLEOTIDE SEQUENCE [LARGE SCALE GENOMIC DNA]</scope>
    <source>
        <strain evidence="2">SNU_AA5</strain>
        <tissue evidence="2">Soma without cirri and trophi</tissue>
    </source>
</reference>
<accession>A0A6A4VP64</accession>
<organism evidence="2 3">
    <name type="scientific">Amphibalanus amphitrite</name>
    <name type="common">Striped barnacle</name>
    <name type="synonym">Balanus amphitrite</name>
    <dbReference type="NCBI Taxonomy" id="1232801"/>
    <lineage>
        <taxon>Eukaryota</taxon>
        <taxon>Metazoa</taxon>
        <taxon>Ecdysozoa</taxon>
        <taxon>Arthropoda</taxon>
        <taxon>Crustacea</taxon>
        <taxon>Multicrustacea</taxon>
        <taxon>Cirripedia</taxon>
        <taxon>Thoracica</taxon>
        <taxon>Thoracicalcarea</taxon>
        <taxon>Balanomorpha</taxon>
        <taxon>Balanoidea</taxon>
        <taxon>Balanidae</taxon>
        <taxon>Amphibalaninae</taxon>
        <taxon>Amphibalanus</taxon>
    </lineage>
</organism>
<evidence type="ECO:0000313" key="3">
    <source>
        <dbReference type="Proteomes" id="UP000440578"/>
    </source>
</evidence>
<evidence type="ECO:0000256" key="1">
    <source>
        <dbReference type="SAM" id="MobiDB-lite"/>
    </source>
</evidence>
<keyword evidence="3" id="KW-1185">Reference proteome</keyword>
<dbReference type="Pfam" id="PF14895">
    <property type="entry name" value="PPPI_inhib"/>
    <property type="match status" value="1"/>
</dbReference>
<comment type="caution">
    <text evidence="2">The sequence shown here is derived from an EMBL/GenBank/DDBJ whole genome shotgun (WGS) entry which is preliminary data.</text>
</comment>
<dbReference type="InterPro" id="IPR026142">
    <property type="entry name" value="Pro_pase_1_reg_su_36"/>
</dbReference>
<dbReference type="Proteomes" id="UP000440578">
    <property type="component" value="Unassembled WGS sequence"/>
</dbReference>
<dbReference type="GO" id="GO:0019902">
    <property type="term" value="F:phosphatase binding"/>
    <property type="evidence" value="ECO:0007669"/>
    <property type="project" value="InterPro"/>
</dbReference>
<dbReference type="PANTHER" id="PTHR21055:SF3">
    <property type="entry name" value="PROTEIN PHOSPHATASE 1 REGULATORY SUBUNIT 36"/>
    <property type="match status" value="1"/>
</dbReference>
<feature type="region of interest" description="Disordered" evidence="1">
    <location>
        <begin position="51"/>
        <end position="74"/>
    </location>
</feature>
<dbReference type="AlphaFoldDB" id="A0A6A4VP64"/>
<name>A0A6A4VP64_AMPAM</name>
<sequence length="473" mass="53875">MRKDSLPATGIPSGTLREDFSPDDAVELLLENREKEYQRYVAARAVRAIKESDDEKPASGTLRQLTRQAGAGGRERWRRSWPALLRAVAPPHDPELPAELQSPLPPHSRWLMDARSNVLFSVFTRPTNPVEDFYLIPLDDMWRCHRYGVYGLRYRQYPNPGTKAVPRDGAGLYYRPNRKILEKTEGARPARRPGVVTLEHVKRVATRAVGQFFPRVHRHPNFFDEWPHIDEVLGCAIEYFHHYFELRRLEETMAQLECQLYNSSQLDGRRRRMEVCVSELGQIYSTYLLGCGLDFHHLQQGAGYKSAAASDRQIFEALNAFVAQCVWIVYRRPNVTVIARELGRLFRTAGFDPSRRAKVYGLYTGPPPPQCAVYGLLRNTSPLLRQSLSHRLPAEAAGEEEDESLKVDRTKVGILGTPLQNYDDVLAAIDYEREEKQKRLQFLGPSSTRAGVSRVAGVLPYLLLPSKFFSPDA</sequence>
<dbReference type="EMBL" id="VIIS01001753">
    <property type="protein sequence ID" value="KAF0293334.1"/>
    <property type="molecule type" value="Genomic_DNA"/>
</dbReference>
<dbReference type="PANTHER" id="PTHR21055">
    <property type="entry name" value="PROTEIN PHOSPHATASE 1 REGULATORY SUBUNIT 36"/>
    <property type="match status" value="1"/>
</dbReference>
<protein>
    <submittedName>
        <fullName evidence="2">Protein phosphatase 1 regulatory subunit 36</fullName>
    </submittedName>
</protein>